<dbReference type="EMBL" id="JH000007">
    <property type="protein sequence ID" value="EGV94449.1"/>
    <property type="molecule type" value="Genomic_DNA"/>
</dbReference>
<evidence type="ECO:0000313" key="1">
    <source>
        <dbReference type="EMBL" id="EGV94449.1"/>
    </source>
</evidence>
<name>G3GS94_CRIGR</name>
<proteinExistence type="predicted"/>
<evidence type="ECO:0000313" key="2">
    <source>
        <dbReference type="Proteomes" id="UP000001075"/>
    </source>
</evidence>
<dbReference type="AlphaFoldDB" id="G3GS94"/>
<protein>
    <submittedName>
        <fullName evidence="1">Uncharacterized protein</fullName>
    </submittedName>
</protein>
<gene>
    <name evidence="1" type="ORF">I79_000411</name>
</gene>
<organism evidence="1 2">
    <name type="scientific">Cricetulus griseus</name>
    <name type="common">Chinese hamster</name>
    <name type="synonym">Cricetulus barabensis griseus</name>
    <dbReference type="NCBI Taxonomy" id="10029"/>
    <lineage>
        <taxon>Eukaryota</taxon>
        <taxon>Metazoa</taxon>
        <taxon>Chordata</taxon>
        <taxon>Craniata</taxon>
        <taxon>Vertebrata</taxon>
        <taxon>Euteleostomi</taxon>
        <taxon>Mammalia</taxon>
        <taxon>Eutheria</taxon>
        <taxon>Euarchontoglires</taxon>
        <taxon>Glires</taxon>
        <taxon>Rodentia</taxon>
        <taxon>Myomorpha</taxon>
        <taxon>Muroidea</taxon>
        <taxon>Cricetidae</taxon>
        <taxon>Cricetinae</taxon>
        <taxon>Cricetulus</taxon>
    </lineage>
</organism>
<sequence>MNLIQLIVVNPWKMNGNAASLAMSRLHFFFVAHQRNAILTSPVNSMPHQKHFIITTLRKLVAKNKGV</sequence>
<accession>G3GS94</accession>
<dbReference type="Proteomes" id="UP000001075">
    <property type="component" value="Unassembled WGS sequence"/>
</dbReference>
<dbReference type="InParanoid" id="G3GS94"/>
<reference evidence="2" key="1">
    <citation type="journal article" date="2011" name="Nat. Biotechnol.">
        <title>The genomic sequence of the Chinese hamster ovary (CHO)-K1 cell line.</title>
        <authorList>
            <person name="Xu X."/>
            <person name="Nagarajan H."/>
            <person name="Lewis N.E."/>
            <person name="Pan S."/>
            <person name="Cai Z."/>
            <person name="Liu X."/>
            <person name="Chen W."/>
            <person name="Xie M."/>
            <person name="Wang W."/>
            <person name="Hammond S."/>
            <person name="Andersen M.R."/>
            <person name="Neff N."/>
            <person name="Passarelli B."/>
            <person name="Koh W."/>
            <person name="Fan H.C."/>
            <person name="Wang J."/>
            <person name="Gui Y."/>
            <person name="Lee K.H."/>
            <person name="Betenbaugh M.J."/>
            <person name="Quake S.R."/>
            <person name="Famili I."/>
            <person name="Palsson B.O."/>
            <person name="Wang J."/>
        </authorList>
    </citation>
    <scope>NUCLEOTIDE SEQUENCE [LARGE SCALE GENOMIC DNA]</scope>
    <source>
        <strain evidence="2">CHO K1 cell line</strain>
    </source>
</reference>